<evidence type="ECO:0000313" key="2">
    <source>
        <dbReference type="Proteomes" id="UP000184159"/>
    </source>
</evidence>
<keyword evidence="2" id="KW-1185">Reference proteome</keyword>
<reference evidence="2" key="1">
    <citation type="submission" date="2016-11" db="EMBL/GenBank/DDBJ databases">
        <authorList>
            <person name="Varghese N."/>
            <person name="Submissions S."/>
        </authorList>
    </citation>
    <scope>NUCLEOTIDE SEQUENCE [LARGE SCALE GENOMIC DNA]</scope>
    <source>
        <strain evidence="2">DSM 21264</strain>
    </source>
</reference>
<organism evidence="1 2">
    <name type="scientific">Vibrio gazogenes DSM 21264 = NBRC 103151</name>
    <dbReference type="NCBI Taxonomy" id="1123492"/>
    <lineage>
        <taxon>Bacteria</taxon>
        <taxon>Pseudomonadati</taxon>
        <taxon>Pseudomonadota</taxon>
        <taxon>Gammaproteobacteria</taxon>
        <taxon>Vibrionales</taxon>
        <taxon>Vibrionaceae</taxon>
        <taxon>Vibrio</taxon>
    </lineage>
</organism>
<evidence type="ECO:0000313" key="1">
    <source>
        <dbReference type="EMBL" id="SHF87843.1"/>
    </source>
</evidence>
<gene>
    <name evidence="1" type="ORF">SAMN02745781_03392</name>
</gene>
<dbReference type="EMBL" id="FQUH01000019">
    <property type="protein sequence ID" value="SHF87843.1"/>
    <property type="molecule type" value="Genomic_DNA"/>
</dbReference>
<dbReference type="Proteomes" id="UP000184159">
    <property type="component" value="Unassembled WGS sequence"/>
</dbReference>
<name>A0A1M5F8C9_VIBGA</name>
<dbReference type="AlphaFoldDB" id="A0A1M5F8C9"/>
<proteinExistence type="predicted"/>
<accession>A0A1M5F8C9</accession>
<protein>
    <submittedName>
        <fullName evidence="1">Uncharacterized protein</fullName>
    </submittedName>
</protein>
<dbReference type="RefSeq" id="WP_072961952.1">
    <property type="nucleotide sequence ID" value="NZ_FQUH01000019.1"/>
</dbReference>
<sequence>MGRLYNWQFAKQQGKAKRLEAEMNALTKGVPVPAKPPLFSHDATLQSHFNIAWQRVSQCEINMHVGKARTPQASDLIENIKEFRECHFPS</sequence>